<reference evidence="2" key="1">
    <citation type="submission" date="2021-12" db="EMBL/GenBank/DDBJ databases">
        <authorList>
            <person name="Rodrigo-Torres L."/>
            <person name="Arahal R. D."/>
            <person name="Lucena T."/>
        </authorList>
    </citation>
    <scope>NUCLEOTIDE SEQUENCE</scope>
    <source>
        <strain evidence="2">CECT 8858</strain>
    </source>
</reference>
<dbReference type="RefSeq" id="WP_238804217.1">
    <property type="nucleotide sequence ID" value="NZ_CAKLPY010000001.1"/>
</dbReference>
<keyword evidence="1" id="KW-1133">Transmembrane helix</keyword>
<feature type="transmembrane region" description="Helical" evidence="1">
    <location>
        <begin position="91"/>
        <end position="110"/>
    </location>
</feature>
<gene>
    <name evidence="2" type="ORF">EMA8858_00567</name>
</gene>
<feature type="transmembrane region" description="Helical" evidence="1">
    <location>
        <begin position="27"/>
        <end position="47"/>
    </location>
</feature>
<evidence type="ECO:0000313" key="3">
    <source>
        <dbReference type="Proteomes" id="UP000837932"/>
    </source>
</evidence>
<comment type="caution">
    <text evidence="2">The sequence shown here is derived from an EMBL/GenBank/DDBJ whole genome shotgun (WGS) entry which is preliminary data.</text>
</comment>
<dbReference type="EMBL" id="CAKLPY010000001">
    <property type="protein sequence ID" value="CAH0994457.1"/>
    <property type="molecule type" value="Genomic_DNA"/>
</dbReference>
<feature type="transmembrane region" description="Helical" evidence="1">
    <location>
        <begin position="68"/>
        <end position="85"/>
    </location>
</feature>
<keyword evidence="3" id="KW-1185">Reference proteome</keyword>
<evidence type="ECO:0000256" key="1">
    <source>
        <dbReference type="SAM" id="Phobius"/>
    </source>
</evidence>
<keyword evidence="1" id="KW-0812">Transmembrane</keyword>
<evidence type="ECO:0008006" key="4">
    <source>
        <dbReference type="Google" id="ProtNLM"/>
    </source>
</evidence>
<protein>
    <recommendedName>
        <fullName evidence="4">DoxX family membrane protein</fullName>
    </recommendedName>
</protein>
<dbReference type="Proteomes" id="UP000837932">
    <property type="component" value="Unassembled WGS sequence"/>
</dbReference>
<evidence type="ECO:0000313" key="2">
    <source>
        <dbReference type="EMBL" id="CAH0994457.1"/>
    </source>
</evidence>
<organism evidence="2 3">
    <name type="scientific">Emticicia aquatica</name>
    <dbReference type="NCBI Taxonomy" id="1681835"/>
    <lineage>
        <taxon>Bacteria</taxon>
        <taxon>Pseudomonadati</taxon>
        <taxon>Bacteroidota</taxon>
        <taxon>Cytophagia</taxon>
        <taxon>Cytophagales</taxon>
        <taxon>Leadbetterellaceae</taxon>
        <taxon>Emticicia</taxon>
    </lineage>
</organism>
<name>A0ABM9AL23_9BACT</name>
<accession>A0ABM9AL23</accession>
<proteinExistence type="predicted"/>
<keyword evidence="1" id="KW-0472">Membrane</keyword>
<sequence length="147" mass="16821">MPTYPKNLSTATDTIGISTNIIWWNRIALFVVFFWFGFLKIIHISPAEGLVTRLHEATISPFISIEKFLVLLGVIECAIGVLWLLPKLTKVAFWLFILQMFTTFLPLLFLPKDTWQNMMVLTLTGQYIIKNVVLIASALTIYKTVLE</sequence>